<proteinExistence type="predicted"/>
<sequence>MLQDVMFRLLNTVASFLVSLSFCHGYSRVILTSIVTITITICAFSVPFHEKVQLVLYVSLSVNGVPITSDHEKSGPTGNNRSQGIVVTTSENQGVKGGVQDKGLKAAISPFENNTTVDLDNMDNNEFIISDPKRRRKAHDVVSPNENMMFGPNEKEIVMEDSIQNEQQNQKTCYWRVLLCSPARPHEYSKLELPRDGSTLEASVP</sequence>
<gene>
    <name evidence="1" type="ORF">POM88_033427</name>
</gene>
<comment type="caution">
    <text evidence="1">The sequence shown here is derived from an EMBL/GenBank/DDBJ whole genome shotgun (WGS) entry which is preliminary data.</text>
</comment>
<organism evidence="1 2">
    <name type="scientific">Heracleum sosnowskyi</name>
    <dbReference type="NCBI Taxonomy" id="360622"/>
    <lineage>
        <taxon>Eukaryota</taxon>
        <taxon>Viridiplantae</taxon>
        <taxon>Streptophyta</taxon>
        <taxon>Embryophyta</taxon>
        <taxon>Tracheophyta</taxon>
        <taxon>Spermatophyta</taxon>
        <taxon>Magnoliopsida</taxon>
        <taxon>eudicotyledons</taxon>
        <taxon>Gunneridae</taxon>
        <taxon>Pentapetalae</taxon>
        <taxon>asterids</taxon>
        <taxon>campanulids</taxon>
        <taxon>Apiales</taxon>
        <taxon>Apiaceae</taxon>
        <taxon>Apioideae</taxon>
        <taxon>apioid superclade</taxon>
        <taxon>Tordylieae</taxon>
        <taxon>Tordyliinae</taxon>
        <taxon>Heracleum</taxon>
    </lineage>
</organism>
<protein>
    <submittedName>
        <fullName evidence="1">Uncharacterized protein</fullName>
    </submittedName>
</protein>
<dbReference type="EMBL" id="JAUIZM010000007">
    <property type="protein sequence ID" value="KAK1377234.1"/>
    <property type="molecule type" value="Genomic_DNA"/>
</dbReference>
<accession>A0AAD8I2E7</accession>
<reference evidence="1" key="2">
    <citation type="submission" date="2023-05" db="EMBL/GenBank/DDBJ databases">
        <authorList>
            <person name="Schelkunov M.I."/>
        </authorList>
    </citation>
    <scope>NUCLEOTIDE SEQUENCE</scope>
    <source>
        <strain evidence="1">Hsosn_3</strain>
        <tissue evidence="1">Leaf</tissue>
    </source>
</reference>
<dbReference type="AlphaFoldDB" id="A0AAD8I2E7"/>
<reference evidence="1" key="1">
    <citation type="submission" date="2023-02" db="EMBL/GenBank/DDBJ databases">
        <title>Genome of toxic invasive species Heracleum sosnowskyi carries increased number of genes despite the absence of recent whole-genome duplications.</title>
        <authorList>
            <person name="Schelkunov M."/>
            <person name="Shtratnikova V."/>
            <person name="Makarenko M."/>
            <person name="Klepikova A."/>
            <person name="Omelchenko D."/>
            <person name="Novikova G."/>
            <person name="Obukhova E."/>
            <person name="Bogdanov V."/>
            <person name="Penin A."/>
            <person name="Logacheva M."/>
        </authorList>
    </citation>
    <scope>NUCLEOTIDE SEQUENCE</scope>
    <source>
        <strain evidence="1">Hsosn_3</strain>
        <tissue evidence="1">Leaf</tissue>
    </source>
</reference>
<keyword evidence="2" id="KW-1185">Reference proteome</keyword>
<evidence type="ECO:0000313" key="1">
    <source>
        <dbReference type="EMBL" id="KAK1377234.1"/>
    </source>
</evidence>
<name>A0AAD8I2E7_9APIA</name>
<evidence type="ECO:0000313" key="2">
    <source>
        <dbReference type="Proteomes" id="UP001237642"/>
    </source>
</evidence>
<dbReference type="Proteomes" id="UP001237642">
    <property type="component" value="Unassembled WGS sequence"/>
</dbReference>